<dbReference type="PANTHER" id="PTHR12131">
    <property type="entry name" value="ATP-DEPENDENT RNA AND DNA HELICASE"/>
    <property type="match status" value="1"/>
</dbReference>
<feature type="region of interest" description="Disordered" evidence="6">
    <location>
        <begin position="163"/>
        <end position="192"/>
    </location>
</feature>
<dbReference type="InterPro" id="IPR027417">
    <property type="entry name" value="P-loop_NTPase"/>
</dbReference>
<dbReference type="Proteomes" id="UP000279833">
    <property type="component" value="Unassembled WGS sequence"/>
</dbReference>
<accession>A0A183KUW2</accession>
<dbReference type="GO" id="GO:0055087">
    <property type="term" value="C:Ski complex"/>
    <property type="evidence" value="ECO:0007669"/>
    <property type="project" value="TreeGrafter"/>
</dbReference>
<dbReference type="Gene3D" id="3.40.50.300">
    <property type="entry name" value="P-loop containing nucleotide triphosphate hydrolases"/>
    <property type="match status" value="2"/>
</dbReference>
<keyword evidence="1" id="KW-0547">Nucleotide-binding</keyword>
<dbReference type="GO" id="GO:0070478">
    <property type="term" value="P:nuclear-transcribed mRNA catabolic process, 3'-5' exonucleolytic nonsense-mediated decay"/>
    <property type="evidence" value="ECO:0007669"/>
    <property type="project" value="TreeGrafter"/>
</dbReference>
<evidence type="ECO:0000256" key="3">
    <source>
        <dbReference type="ARBA" id="ARBA00022806"/>
    </source>
</evidence>
<dbReference type="InterPro" id="IPR050699">
    <property type="entry name" value="RNA-DNA_Helicase"/>
</dbReference>
<dbReference type="EMBL" id="UZAK01041613">
    <property type="protein sequence ID" value="VDP67218.1"/>
    <property type="molecule type" value="Genomic_DNA"/>
</dbReference>
<dbReference type="GO" id="GO:0003724">
    <property type="term" value="F:RNA helicase activity"/>
    <property type="evidence" value="ECO:0007669"/>
    <property type="project" value="UniProtKB-EC"/>
</dbReference>
<evidence type="ECO:0000256" key="4">
    <source>
        <dbReference type="ARBA" id="ARBA00022840"/>
    </source>
</evidence>
<evidence type="ECO:0000256" key="5">
    <source>
        <dbReference type="ARBA" id="ARBA00047984"/>
    </source>
</evidence>
<evidence type="ECO:0000313" key="9">
    <source>
        <dbReference type="WBParaSite" id="SCUD_0001885701-mRNA-1"/>
    </source>
</evidence>
<name>A0A183KUW2_9TREM</name>
<protein>
    <submittedName>
        <fullName evidence="9">TIR domain-containing protein</fullName>
    </submittedName>
</protein>
<feature type="compositionally biased region" description="Basic and acidic residues" evidence="6">
    <location>
        <begin position="163"/>
        <end position="172"/>
    </location>
</feature>
<gene>
    <name evidence="7" type="ORF">SCUD_LOCUS18854</name>
</gene>
<dbReference type="SUPFAM" id="SSF52540">
    <property type="entry name" value="P-loop containing nucleoside triphosphate hydrolases"/>
    <property type="match status" value="1"/>
</dbReference>
<proteinExistence type="predicted"/>
<evidence type="ECO:0000313" key="7">
    <source>
        <dbReference type="EMBL" id="VDP67218.1"/>
    </source>
</evidence>
<dbReference type="GO" id="GO:0016787">
    <property type="term" value="F:hydrolase activity"/>
    <property type="evidence" value="ECO:0007669"/>
    <property type="project" value="UniProtKB-KW"/>
</dbReference>
<reference evidence="7 8" key="2">
    <citation type="submission" date="2018-11" db="EMBL/GenBank/DDBJ databases">
        <authorList>
            <consortium name="Pathogen Informatics"/>
        </authorList>
    </citation>
    <scope>NUCLEOTIDE SEQUENCE [LARGE SCALE GENOMIC DNA]</scope>
    <source>
        <strain evidence="7">Dakar</strain>
        <strain evidence="8">Dakar, Senegal</strain>
    </source>
</reference>
<keyword evidence="8" id="KW-1185">Reference proteome</keyword>
<reference evidence="9" key="1">
    <citation type="submission" date="2016-06" db="UniProtKB">
        <authorList>
            <consortium name="WormBaseParasite"/>
        </authorList>
    </citation>
    <scope>IDENTIFICATION</scope>
</reference>
<dbReference type="WBParaSite" id="SCUD_0001885701-mRNA-1">
    <property type="protein sequence ID" value="SCUD_0001885701-mRNA-1"/>
    <property type="gene ID" value="SCUD_0001885701"/>
</dbReference>
<organism evidence="9">
    <name type="scientific">Schistosoma curassoni</name>
    <dbReference type="NCBI Taxonomy" id="6186"/>
    <lineage>
        <taxon>Eukaryota</taxon>
        <taxon>Metazoa</taxon>
        <taxon>Spiralia</taxon>
        <taxon>Lophotrochozoa</taxon>
        <taxon>Platyhelminthes</taxon>
        <taxon>Trematoda</taxon>
        <taxon>Digenea</taxon>
        <taxon>Strigeidida</taxon>
        <taxon>Schistosomatoidea</taxon>
        <taxon>Schistosomatidae</taxon>
        <taxon>Schistosoma</taxon>
    </lineage>
</organism>
<evidence type="ECO:0000313" key="8">
    <source>
        <dbReference type="Proteomes" id="UP000279833"/>
    </source>
</evidence>
<evidence type="ECO:0000256" key="6">
    <source>
        <dbReference type="SAM" id="MobiDB-lite"/>
    </source>
</evidence>
<dbReference type="GO" id="GO:0005524">
    <property type="term" value="F:ATP binding"/>
    <property type="evidence" value="ECO:0007669"/>
    <property type="project" value="UniProtKB-KW"/>
</dbReference>
<dbReference type="AlphaFoldDB" id="A0A183KUW2"/>
<keyword evidence="2" id="KW-0378">Hydrolase</keyword>
<sequence>MSFILTYELLLYDLPFLNYGLSTNYYLSHSQPHLPSSCTNVVSDFMVQCGLSGWHINPVHYVNDVERGHIWEQIMIMLPKHVLLVMLSATVPNKLDFADWLGRVRGTEVHVVATNKRPVPLEHFLFTGMDGQRSKDHLHLIVDQAGQFNLPGYKQANRMLSGEKDVDKKKPTENPANPSNAKNVPRKNTGGEKQQVKNFLHCSVTKRLKRCDRQLASVQFISKLAVRGLAVHHAGMLPILKEVRVIFYNFVKFLKSYLSTDIFCTLTFKN</sequence>
<keyword evidence="4" id="KW-0067">ATP-binding</keyword>
<evidence type="ECO:0000256" key="2">
    <source>
        <dbReference type="ARBA" id="ARBA00022801"/>
    </source>
</evidence>
<keyword evidence="3" id="KW-0347">Helicase</keyword>
<evidence type="ECO:0000256" key="1">
    <source>
        <dbReference type="ARBA" id="ARBA00022741"/>
    </source>
</evidence>
<comment type="catalytic activity">
    <reaction evidence="5">
        <text>ATP + H2O = ADP + phosphate + H(+)</text>
        <dbReference type="Rhea" id="RHEA:13065"/>
        <dbReference type="ChEBI" id="CHEBI:15377"/>
        <dbReference type="ChEBI" id="CHEBI:15378"/>
        <dbReference type="ChEBI" id="CHEBI:30616"/>
        <dbReference type="ChEBI" id="CHEBI:43474"/>
        <dbReference type="ChEBI" id="CHEBI:456216"/>
        <dbReference type="EC" id="3.6.4.13"/>
    </reaction>
</comment>
<dbReference type="STRING" id="6186.A0A183KUW2"/>
<dbReference type="PANTHER" id="PTHR12131:SF1">
    <property type="entry name" value="ATP-DEPENDENT RNA HELICASE SUPV3L1, MITOCHONDRIAL-RELATED"/>
    <property type="match status" value="1"/>
</dbReference>